<sequence>MAVSKESMQARVNELTEEMNNAIEQKEVISKYIEKQTEEIPPIVVDTLKTKIRRLKITVEDCELRLKNYE</sequence>
<organism evidence="2 3">
    <name type="scientific">Robertmurraya kyonggiensis</name>
    <dbReference type="NCBI Taxonomy" id="1037680"/>
    <lineage>
        <taxon>Bacteria</taxon>
        <taxon>Bacillati</taxon>
        <taxon>Bacillota</taxon>
        <taxon>Bacilli</taxon>
        <taxon>Bacillales</taxon>
        <taxon>Bacillaceae</taxon>
        <taxon>Robertmurraya</taxon>
    </lineage>
</organism>
<dbReference type="Proteomes" id="UP000307756">
    <property type="component" value="Unassembled WGS sequence"/>
</dbReference>
<evidence type="ECO:0000313" key="2">
    <source>
        <dbReference type="EMBL" id="TKC15079.1"/>
    </source>
</evidence>
<dbReference type="AlphaFoldDB" id="A0A4U1CYG3"/>
<comment type="caution">
    <text evidence="2">The sequence shown here is derived from an EMBL/GenBank/DDBJ whole genome shotgun (WGS) entry which is preliminary data.</text>
</comment>
<accession>A0A4U1CYG3</accession>
<dbReference type="RefSeq" id="WP_136833192.1">
    <property type="nucleotide sequence ID" value="NZ_SWBM01000006.1"/>
</dbReference>
<name>A0A4U1CYG3_9BACI</name>
<proteinExistence type="predicted"/>
<dbReference type="EMBL" id="SWBM01000006">
    <property type="protein sequence ID" value="TKC15079.1"/>
    <property type="molecule type" value="Genomic_DNA"/>
</dbReference>
<gene>
    <name evidence="2" type="ORF">FA727_19485</name>
</gene>
<evidence type="ECO:0000256" key="1">
    <source>
        <dbReference type="SAM" id="Coils"/>
    </source>
</evidence>
<reference evidence="2 3" key="1">
    <citation type="journal article" date="2011" name="J. Microbiol.">
        <title>Bacillus kyonggiensis sp. nov., isolated from soil of a lettuce field.</title>
        <authorList>
            <person name="Dong K."/>
            <person name="Lee S."/>
        </authorList>
    </citation>
    <scope>NUCLEOTIDE SEQUENCE [LARGE SCALE GENOMIC DNA]</scope>
    <source>
        <strain evidence="2 3">NB22</strain>
    </source>
</reference>
<feature type="coiled-coil region" evidence="1">
    <location>
        <begin position="5"/>
        <end position="65"/>
    </location>
</feature>
<keyword evidence="1" id="KW-0175">Coiled coil</keyword>
<protein>
    <submittedName>
        <fullName evidence="2">Uncharacterized protein</fullName>
    </submittedName>
</protein>
<keyword evidence="3" id="KW-1185">Reference proteome</keyword>
<evidence type="ECO:0000313" key="3">
    <source>
        <dbReference type="Proteomes" id="UP000307756"/>
    </source>
</evidence>